<evidence type="ECO:0000313" key="8">
    <source>
        <dbReference type="Proteomes" id="UP000758603"/>
    </source>
</evidence>
<evidence type="ECO:0008006" key="9">
    <source>
        <dbReference type="Google" id="ProtNLM"/>
    </source>
</evidence>
<evidence type="ECO:0000256" key="1">
    <source>
        <dbReference type="ARBA" id="ARBA00022833"/>
    </source>
</evidence>
<keyword evidence="4" id="KW-0804">Transcription</keyword>
<dbReference type="Proteomes" id="UP000758603">
    <property type="component" value="Unassembled WGS sequence"/>
</dbReference>
<evidence type="ECO:0000256" key="2">
    <source>
        <dbReference type="ARBA" id="ARBA00023015"/>
    </source>
</evidence>
<sequence length="638" mass="71354">MSGTSVMVKFVDTDASGLPLKRKQVAQACTACRKRKKRCVHEANISPVDNEASYNAVSPTRPSRNISQPRETPQVSPSETRSQHSLTSQSESRKTSRFVGDLNPEHLFIEATSPHSNRDLSVRGGVGVWSRNSHDARPMPTSAPSRVGPSQTMQNLLIRYVHSHCQSFLPPVQDWFALRSIYLAKADPLFPVLSPVLNDENDLSTSTTLIKQVICLAAATNPQATPHLRLLPSGILLNRADYTATLSTAIHTTVESGLIADRVLLIRVLLLYSMYIQPTCPEEADMPSAIFAKATHQFTTLGLHLPMLESEPEQEQIRSLFLCTWALDRLNSAFYGRACIIHERDIGWDFDECIRKQEPPFRLFLSVIKLLDDVISIYRPTQKLDEEPLYIDMPILEQLIVDCEAIQVSDTLLATVEVFYHAVAILSCRFPQEGAKSALPSRANNSRRSLSADRITELVRDEMGDRLSYMPVIPYAVSLSLSVMYRKMRYSQIPMFRERGLRSFDTNTKLLKKLSETFWCAKTMSGMAEQVLQEMGKAAATKAQESGSGENSVREGSDPRPAQPLHAFSTVHQGPPMSTLAPHETSMTMGEMVPEIDVWGHMDPNFNIGAIDAVLQSNLDFGNSANWFDWQQNWGFVE</sequence>
<dbReference type="GO" id="GO:0000981">
    <property type="term" value="F:DNA-binding transcription factor activity, RNA polymerase II-specific"/>
    <property type="evidence" value="ECO:0007669"/>
    <property type="project" value="InterPro"/>
</dbReference>
<evidence type="ECO:0000313" key="7">
    <source>
        <dbReference type="EMBL" id="KAH6653341.1"/>
    </source>
</evidence>
<dbReference type="InterPro" id="IPR052073">
    <property type="entry name" value="Amide_Lactam_Regulators"/>
</dbReference>
<keyword evidence="2" id="KW-0805">Transcription regulation</keyword>
<feature type="region of interest" description="Disordered" evidence="6">
    <location>
        <begin position="535"/>
        <end position="583"/>
    </location>
</feature>
<reference evidence="7" key="1">
    <citation type="journal article" date="2021" name="Nat. Commun.">
        <title>Genetic determinants of endophytism in the Arabidopsis root mycobiome.</title>
        <authorList>
            <person name="Mesny F."/>
            <person name="Miyauchi S."/>
            <person name="Thiergart T."/>
            <person name="Pickel B."/>
            <person name="Atanasova L."/>
            <person name="Karlsson M."/>
            <person name="Huettel B."/>
            <person name="Barry K.W."/>
            <person name="Haridas S."/>
            <person name="Chen C."/>
            <person name="Bauer D."/>
            <person name="Andreopoulos W."/>
            <person name="Pangilinan J."/>
            <person name="LaButti K."/>
            <person name="Riley R."/>
            <person name="Lipzen A."/>
            <person name="Clum A."/>
            <person name="Drula E."/>
            <person name="Henrissat B."/>
            <person name="Kohler A."/>
            <person name="Grigoriev I.V."/>
            <person name="Martin F.M."/>
            <person name="Hacquard S."/>
        </authorList>
    </citation>
    <scope>NUCLEOTIDE SEQUENCE</scope>
    <source>
        <strain evidence="7">MPI-SDFR-AT-0073</strain>
    </source>
</reference>
<protein>
    <recommendedName>
        <fullName evidence="9">Transcription factor domain-containing protein</fullName>
    </recommendedName>
</protein>
<comment type="caution">
    <text evidence="7">The sequence shown here is derived from an EMBL/GenBank/DDBJ whole genome shotgun (WGS) entry which is preliminary data.</text>
</comment>
<dbReference type="PANTHER" id="PTHR47171">
    <property type="entry name" value="FARA-RELATED"/>
    <property type="match status" value="1"/>
</dbReference>
<dbReference type="CDD" id="cd12148">
    <property type="entry name" value="fungal_TF_MHR"/>
    <property type="match status" value="1"/>
</dbReference>
<organism evidence="7 8">
    <name type="scientific">Truncatella angustata</name>
    <dbReference type="NCBI Taxonomy" id="152316"/>
    <lineage>
        <taxon>Eukaryota</taxon>
        <taxon>Fungi</taxon>
        <taxon>Dikarya</taxon>
        <taxon>Ascomycota</taxon>
        <taxon>Pezizomycotina</taxon>
        <taxon>Sordariomycetes</taxon>
        <taxon>Xylariomycetidae</taxon>
        <taxon>Amphisphaeriales</taxon>
        <taxon>Sporocadaceae</taxon>
        <taxon>Truncatella</taxon>
    </lineage>
</organism>
<dbReference type="CDD" id="cd00067">
    <property type="entry name" value="GAL4"/>
    <property type="match status" value="1"/>
</dbReference>
<dbReference type="GO" id="GO:0008270">
    <property type="term" value="F:zinc ion binding"/>
    <property type="evidence" value="ECO:0007669"/>
    <property type="project" value="InterPro"/>
</dbReference>
<proteinExistence type="predicted"/>
<dbReference type="PANTHER" id="PTHR47171:SF6">
    <property type="entry name" value="SPECIFIC TRANSCRIPTION FACTOR, PUTATIVE (AFU_ORTHOLOGUE AFUA_2G06130)-RELATED"/>
    <property type="match status" value="1"/>
</dbReference>
<dbReference type="SUPFAM" id="SSF57701">
    <property type="entry name" value="Zn2/Cys6 DNA-binding domain"/>
    <property type="match status" value="1"/>
</dbReference>
<keyword evidence="8" id="KW-1185">Reference proteome</keyword>
<evidence type="ECO:0000256" key="6">
    <source>
        <dbReference type="SAM" id="MobiDB-lite"/>
    </source>
</evidence>
<evidence type="ECO:0000256" key="4">
    <source>
        <dbReference type="ARBA" id="ARBA00023163"/>
    </source>
</evidence>
<dbReference type="EMBL" id="JAGPXC010000005">
    <property type="protein sequence ID" value="KAH6653341.1"/>
    <property type="molecule type" value="Genomic_DNA"/>
</dbReference>
<feature type="region of interest" description="Disordered" evidence="6">
    <location>
        <begin position="51"/>
        <end position="97"/>
    </location>
</feature>
<dbReference type="InterPro" id="IPR036864">
    <property type="entry name" value="Zn2-C6_fun-type_DNA-bd_sf"/>
</dbReference>
<name>A0A9P8ZWS6_9PEZI</name>
<dbReference type="GO" id="GO:0003677">
    <property type="term" value="F:DNA binding"/>
    <property type="evidence" value="ECO:0007669"/>
    <property type="project" value="UniProtKB-KW"/>
</dbReference>
<dbReference type="AlphaFoldDB" id="A0A9P8ZWS6"/>
<dbReference type="InterPro" id="IPR001138">
    <property type="entry name" value="Zn2Cys6_DnaBD"/>
</dbReference>
<dbReference type="OrthoDB" id="10031947at2759"/>
<keyword evidence="5" id="KW-0539">Nucleus</keyword>
<keyword evidence="3" id="KW-0238">DNA-binding</keyword>
<accession>A0A9P8ZWS6</accession>
<feature type="compositionally biased region" description="Polar residues" evidence="6">
    <location>
        <begin position="52"/>
        <end position="90"/>
    </location>
</feature>
<dbReference type="GeneID" id="70131992"/>
<evidence type="ECO:0000256" key="3">
    <source>
        <dbReference type="ARBA" id="ARBA00023125"/>
    </source>
</evidence>
<keyword evidence="1" id="KW-0862">Zinc</keyword>
<dbReference type="RefSeq" id="XP_045957618.1">
    <property type="nucleotide sequence ID" value="XM_046103100.1"/>
</dbReference>
<gene>
    <name evidence="7" type="ORF">BKA67DRAFT_569228</name>
</gene>
<evidence type="ECO:0000256" key="5">
    <source>
        <dbReference type="ARBA" id="ARBA00023242"/>
    </source>
</evidence>